<comment type="similarity">
    <text evidence="7">Belongs to the binding-protein-dependent transport system permease family.</text>
</comment>
<evidence type="ECO:0000256" key="2">
    <source>
        <dbReference type="ARBA" id="ARBA00022448"/>
    </source>
</evidence>
<dbReference type="EMBL" id="JAOQJV010000026">
    <property type="protein sequence ID" value="MCU6701109.1"/>
    <property type="molecule type" value="Genomic_DNA"/>
</dbReference>
<evidence type="ECO:0000256" key="4">
    <source>
        <dbReference type="ARBA" id="ARBA00022692"/>
    </source>
</evidence>
<accession>A0ABT2S951</accession>
<feature type="transmembrane region" description="Helical" evidence="7">
    <location>
        <begin position="237"/>
        <end position="257"/>
    </location>
</feature>
<evidence type="ECO:0000256" key="6">
    <source>
        <dbReference type="ARBA" id="ARBA00023136"/>
    </source>
</evidence>
<name>A0ABT2S951_9FIRM</name>
<protein>
    <submittedName>
        <fullName evidence="9">ABC transporter permease</fullName>
    </submittedName>
</protein>
<dbReference type="PROSITE" id="PS50928">
    <property type="entry name" value="ABC_TM1"/>
    <property type="match status" value="1"/>
</dbReference>
<dbReference type="InterPro" id="IPR035906">
    <property type="entry name" value="MetI-like_sf"/>
</dbReference>
<dbReference type="Gene3D" id="1.10.3720.10">
    <property type="entry name" value="MetI-like"/>
    <property type="match status" value="1"/>
</dbReference>
<evidence type="ECO:0000313" key="10">
    <source>
        <dbReference type="Proteomes" id="UP001207605"/>
    </source>
</evidence>
<evidence type="ECO:0000256" key="1">
    <source>
        <dbReference type="ARBA" id="ARBA00004651"/>
    </source>
</evidence>
<dbReference type="SUPFAM" id="SSF161098">
    <property type="entry name" value="MetI-like"/>
    <property type="match status" value="1"/>
</dbReference>
<feature type="transmembrane region" description="Helical" evidence="7">
    <location>
        <begin position="82"/>
        <end position="102"/>
    </location>
</feature>
<evidence type="ECO:0000259" key="8">
    <source>
        <dbReference type="PROSITE" id="PS50928"/>
    </source>
</evidence>
<gene>
    <name evidence="9" type="ORF">OCV65_12845</name>
</gene>
<keyword evidence="5 7" id="KW-1133">Transmembrane helix</keyword>
<feature type="transmembrane region" description="Helical" evidence="7">
    <location>
        <begin position="114"/>
        <end position="133"/>
    </location>
</feature>
<evidence type="ECO:0000256" key="7">
    <source>
        <dbReference type="RuleBase" id="RU363032"/>
    </source>
</evidence>
<dbReference type="RefSeq" id="WP_262582387.1">
    <property type="nucleotide sequence ID" value="NZ_JAOQJV010000026.1"/>
</dbReference>
<evidence type="ECO:0000313" key="9">
    <source>
        <dbReference type="EMBL" id="MCU6701109.1"/>
    </source>
</evidence>
<comment type="caution">
    <text evidence="9">The sequence shown here is derived from an EMBL/GenBank/DDBJ whole genome shotgun (WGS) entry which is preliminary data.</text>
</comment>
<evidence type="ECO:0000256" key="5">
    <source>
        <dbReference type="ARBA" id="ARBA00022989"/>
    </source>
</evidence>
<dbReference type="PANTHER" id="PTHR30151">
    <property type="entry name" value="ALKANE SULFONATE ABC TRANSPORTER-RELATED, MEMBRANE SUBUNIT"/>
    <property type="match status" value="1"/>
</dbReference>
<keyword evidence="3" id="KW-1003">Cell membrane</keyword>
<dbReference type="InterPro" id="IPR000515">
    <property type="entry name" value="MetI-like"/>
</dbReference>
<evidence type="ECO:0000256" key="3">
    <source>
        <dbReference type="ARBA" id="ARBA00022475"/>
    </source>
</evidence>
<feature type="transmembrane region" description="Helical" evidence="7">
    <location>
        <begin position="139"/>
        <end position="159"/>
    </location>
</feature>
<dbReference type="PANTHER" id="PTHR30151:SF19">
    <property type="entry name" value="ABC TRANSPORTER PERMEASE"/>
    <property type="match status" value="1"/>
</dbReference>
<organism evidence="9 10">
    <name type="scientific">Dorea ammoniilytica</name>
    <dbReference type="NCBI Taxonomy" id="2981788"/>
    <lineage>
        <taxon>Bacteria</taxon>
        <taxon>Bacillati</taxon>
        <taxon>Bacillota</taxon>
        <taxon>Clostridia</taxon>
        <taxon>Lachnospirales</taxon>
        <taxon>Lachnospiraceae</taxon>
        <taxon>Dorea</taxon>
    </lineage>
</organism>
<keyword evidence="4 7" id="KW-0812">Transmembrane</keyword>
<keyword evidence="10" id="KW-1185">Reference proteome</keyword>
<keyword evidence="2 7" id="KW-0813">Transport</keyword>
<dbReference type="CDD" id="cd06261">
    <property type="entry name" value="TM_PBP2"/>
    <property type="match status" value="1"/>
</dbReference>
<proteinExistence type="inferred from homology"/>
<keyword evidence="6 7" id="KW-0472">Membrane</keyword>
<feature type="domain" description="ABC transmembrane type-1" evidence="8">
    <location>
        <begin position="74"/>
        <end position="255"/>
    </location>
</feature>
<feature type="transmembrane region" description="Helical" evidence="7">
    <location>
        <begin position="21"/>
        <end position="39"/>
    </location>
</feature>
<dbReference type="Pfam" id="PF00528">
    <property type="entry name" value="BPD_transp_1"/>
    <property type="match status" value="1"/>
</dbReference>
<dbReference type="Proteomes" id="UP001207605">
    <property type="component" value="Unassembled WGS sequence"/>
</dbReference>
<comment type="subcellular location">
    <subcellularLocation>
        <location evidence="1 7">Cell membrane</location>
        <topology evidence="1 7">Multi-pass membrane protein</topology>
    </subcellularLocation>
</comment>
<sequence length="267" mass="30205">MHELSAAQRKYLHIQKRHRRVVRVSRILILFSFLSVWEFTANTGIIDSFIFSCPSRIVLCFRELMVDGVIFHHIGITLYETIVSFLLVILISILMAVLLWTFRHLSEILDPYMVVLNSLPKSALAPLLIVWLGANRTTIIVAGMSVAIFGSILSLYTSFISVDPEKIKLIYTLHGTKFHALTKVVLPASLPAIINIMKVNIGLCLVGVIIGEFLAARSGLGYLIIYSSQVFKMDHLLMSICLLCLMAMLLYALINALEKWYLTRQHR</sequence>
<reference evidence="9 10" key="1">
    <citation type="journal article" date="2021" name="ISME Commun">
        <title>Automated analysis of genomic sequences facilitates high-throughput and comprehensive description of bacteria.</title>
        <authorList>
            <person name="Hitch T.C.A."/>
        </authorList>
    </citation>
    <scope>NUCLEOTIDE SEQUENCE [LARGE SCALE GENOMIC DNA]</scope>
    <source>
        <strain evidence="9 10">Sanger_02</strain>
    </source>
</reference>
<feature type="transmembrane region" description="Helical" evidence="7">
    <location>
        <begin position="203"/>
        <end position="225"/>
    </location>
</feature>